<evidence type="ECO:0000259" key="5">
    <source>
        <dbReference type="Pfam" id="PF00849"/>
    </source>
</evidence>
<keyword evidence="2 4" id="KW-0413">Isomerase</keyword>
<dbReference type="Proteomes" id="UP000178472">
    <property type="component" value="Unassembled WGS sequence"/>
</dbReference>
<dbReference type="InterPro" id="IPR006145">
    <property type="entry name" value="PsdUridine_synth_RsuA/RluA"/>
</dbReference>
<comment type="catalytic activity">
    <reaction evidence="4">
        <text>a uridine in RNA = a pseudouridine in RNA</text>
        <dbReference type="Rhea" id="RHEA:48348"/>
        <dbReference type="Rhea" id="RHEA-COMP:12068"/>
        <dbReference type="Rhea" id="RHEA-COMP:12069"/>
        <dbReference type="ChEBI" id="CHEBI:65314"/>
        <dbReference type="ChEBI" id="CHEBI:65315"/>
    </reaction>
</comment>
<proteinExistence type="inferred from homology"/>
<dbReference type="EC" id="5.4.99.-" evidence="4"/>
<evidence type="ECO:0000256" key="1">
    <source>
        <dbReference type="ARBA" id="ARBA00010876"/>
    </source>
</evidence>
<evidence type="ECO:0000256" key="2">
    <source>
        <dbReference type="ARBA" id="ARBA00023235"/>
    </source>
</evidence>
<dbReference type="EMBL" id="MHLT01000002">
    <property type="protein sequence ID" value="OGZ17299.1"/>
    <property type="molecule type" value="Genomic_DNA"/>
</dbReference>
<dbReference type="NCBIfam" id="TIGR00005">
    <property type="entry name" value="rluA_subfam"/>
    <property type="match status" value="1"/>
</dbReference>
<dbReference type="PROSITE" id="PS01129">
    <property type="entry name" value="PSI_RLU"/>
    <property type="match status" value="1"/>
</dbReference>
<dbReference type="GO" id="GO:0003723">
    <property type="term" value="F:RNA binding"/>
    <property type="evidence" value="ECO:0007669"/>
    <property type="project" value="InterPro"/>
</dbReference>
<feature type="non-terminal residue" evidence="6">
    <location>
        <position position="1"/>
    </location>
</feature>
<evidence type="ECO:0000256" key="4">
    <source>
        <dbReference type="RuleBase" id="RU362028"/>
    </source>
</evidence>
<dbReference type="InterPro" id="IPR006224">
    <property type="entry name" value="PsdUridine_synth_RluA-like_CS"/>
</dbReference>
<sequence>SPSTSRFAIKITSLGSKANFEIGSNYMEIAVLYEDERVLAVNKPSGLLVHSAEHGPHVGEETLADWVLSHHPEMAEVGEPVTTSKGVLIPRPGIVHRLDKDTSGVLLLAKTQESFLFLKKSFQERKVRKEYKAIVHGVVKKESGMIDLPIGRSSADFRKKSTLPTARGEKRTAVTRFVTIARAEDASFLSVFPETGRTHQIRVHLKAIGHPVLCDARYAPTLHCPPALGRLALHAFSLELTREDGTVLRLEAPLAEDMARYTRARFLDLRFDK</sequence>
<dbReference type="AlphaFoldDB" id="A0A1G2DUI3"/>
<evidence type="ECO:0000313" key="6">
    <source>
        <dbReference type="EMBL" id="OGZ17299.1"/>
    </source>
</evidence>
<name>A0A1G2DUI3_9BACT</name>
<dbReference type="SUPFAM" id="SSF55120">
    <property type="entry name" value="Pseudouridine synthase"/>
    <property type="match status" value="1"/>
</dbReference>
<dbReference type="PANTHER" id="PTHR21600">
    <property type="entry name" value="MITOCHONDRIAL RNA PSEUDOURIDINE SYNTHASE"/>
    <property type="match status" value="1"/>
</dbReference>
<dbReference type="Gene3D" id="3.30.2350.10">
    <property type="entry name" value="Pseudouridine synthase"/>
    <property type="match status" value="1"/>
</dbReference>
<evidence type="ECO:0000256" key="3">
    <source>
        <dbReference type="PIRSR" id="PIRSR606225-1"/>
    </source>
</evidence>
<reference evidence="6 7" key="1">
    <citation type="journal article" date="2016" name="Nat. Commun.">
        <title>Thousands of microbial genomes shed light on interconnected biogeochemical processes in an aquifer system.</title>
        <authorList>
            <person name="Anantharaman K."/>
            <person name="Brown C.T."/>
            <person name="Hug L.A."/>
            <person name="Sharon I."/>
            <person name="Castelle C.J."/>
            <person name="Probst A.J."/>
            <person name="Thomas B.C."/>
            <person name="Singh A."/>
            <person name="Wilkins M.J."/>
            <person name="Karaoz U."/>
            <person name="Brodie E.L."/>
            <person name="Williams K.H."/>
            <person name="Hubbard S.S."/>
            <person name="Banfield J.F."/>
        </authorList>
    </citation>
    <scope>NUCLEOTIDE SEQUENCE [LARGE SCALE GENOMIC DNA]</scope>
</reference>
<comment type="caution">
    <text evidence="6">The sequence shown here is derived from an EMBL/GenBank/DDBJ whole genome shotgun (WGS) entry which is preliminary data.</text>
</comment>
<dbReference type="PANTHER" id="PTHR21600:SF44">
    <property type="entry name" value="RIBOSOMAL LARGE SUBUNIT PSEUDOURIDINE SYNTHASE D"/>
    <property type="match status" value="1"/>
</dbReference>
<dbReference type="InterPro" id="IPR020103">
    <property type="entry name" value="PsdUridine_synth_cat_dom_sf"/>
</dbReference>
<protein>
    <recommendedName>
        <fullName evidence="4">Pseudouridine synthase</fullName>
        <ecNumber evidence="4">5.4.99.-</ecNumber>
    </recommendedName>
</protein>
<gene>
    <name evidence="6" type="ORF">A3G11_01870</name>
</gene>
<comment type="function">
    <text evidence="4">Responsible for synthesis of pseudouridine from uracil.</text>
</comment>
<feature type="domain" description="Pseudouridine synthase RsuA/RluA-like" evidence="5">
    <location>
        <begin position="38"/>
        <end position="206"/>
    </location>
</feature>
<dbReference type="CDD" id="cd02869">
    <property type="entry name" value="PseudoU_synth_RluA_like"/>
    <property type="match status" value="1"/>
</dbReference>
<dbReference type="GO" id="GO:0009982">
    <property type="term" value="F:pseudouridine synthase activity"/>
    <property type="evidence" value="ECO:0007669"/>
    <property type="project" value="InterPro"/>
</dbReference>
<organism evidence="6 7">
    <name type="scientific">Candidatus Lloydbacteria bacterium RIFCSPLOWO2_12_FULL_51_9</name>
    <dbReference type="NCBI Taxonomy" id="1798669"/>
    <lineage>
        <taxon>Bacteria</taxon>
        <taxon>Candidatus Lloydiibacteriota</taxon>
    </lineage>
</organism>
<dbReference type="GO" id="GO:0000455">
    <property type="term" value="P:enzyme-directed rRNA pseudouridine synthesis"/>
    <property type="evidence" value="ECO:0007669"/>
    <property type="project" value="TreeGrafter"/>
</dbReference>
<evidence type="ECO:0000313" key="7">
    <source>
        <dbReference type="Proteomes" id="UP000178472"/>
    </source>
</evidence>
<comment type="similarity">
    <text evidence="1 4">Belongs to the pseudouridine synthase RluA family.</text>
</comment>
<accession>A0A1G2DUI3</accession>
<feature type="active site" evidence="3">
    <location>
        <position position="99"/>
    </location>
</feature>
<dbReference type="InterPro" id="IPR050188">
    <property type="entry name" value="RluA_PseudoU_synthase"/>
</dbReference>
<dbReference type="InterPro" id="IPR006225">
    <property type="entry name" value="PsdUridine_synth_RluC/D"/>
</dbReference>
<dbReference type="GO" id="GO:0140098">
    <property type="term" value="F:catalytic activity, acting on RNA"/>
    <property type="evidence" value="ECO:0007669"/>
    <property type="project" value="UniProtKB-ARBA"/>
</dbReference>
<dbReference type="Pfam" id="PF00849">
    <property type="entry name" value="PseudoU_synth_2"/>
    <property type="match status" value="1"/>
</dbReference>